<accession>A0A0F5HN61</accession>
<protein>
    <submittedName>
        <fullName evidence="2">Uncharacterized protein</fullName>
    </submittedName>
</protein>
<dbReference type="Proteomes" id="UP000031563">
    <property type="component" value="Unassembled WGS sequence"/>
</dbReference>
<sequence length="41" mass="4525">MLNKYARERVRKMKRESISSKGLTTVTAASVVIAGMVIDTL</sequence>
<dbReference type="EMBL" id="JWIR02000087">
    <property type="protein sequence ID" value="KKB34267.1"/>
    <property type="molecule type" value="Genomic_DNA"/>
</dbReference>
<keyword evidence="1" id="KW-1133">Transmembrane helix</keyword>
<dbReference type="AlphaFoldDB" id="A0A0F5HKZ2"/>
<comment type="caution">
    <text evidence="2">The sequence shown here is derived from an EMBL/GenBank/DDBJ whole genome shotgun (WGS) entry which is preliminary data.</text>
</comment>
<feature type="transmembrane region" description="Helical" evidence="1">
    <location>
        <begin position="21"/>
        <end position="38"/>
    </location>
</feature>
<keyword evidence="1" id="KW-0812">Transmembrane</keyword>
<evidence type="ECO:0000313" key="2">
    <source>
        <dbReference type="EMBL" id="KKB34267.1"/>
    </source>
</evidence>
<name>A0A0F5HKZ2_BACTR</name>
<evidence type="ECO:0000313" key="3">
    <source>
        <dbReference type="Proteomes" id="UP000031563"/>
    </source>
</evidence>
<gene>
    <name evidence="2" type="ORF">QY95_04009</name>
</gene>
<accession>A0A0F5HKZ2</accession>
<dbReference type="RefSeq" id="WP_269764111.1">
    <property type="nucleotide sequence ID" value="NZ_JWJE02000049.1"/>
</dbReference>
<evidence type="ECO:0000256" key="1">
    <source>
        <dbReference type="SAM" id="Phobius"/>
    </source>
</evidence>
<reference evidence="2" key="1">
    <citation type="submission" date="2015-02" db="EMBL/GenBank/DDBJ databases">
        <title>Genome Assembly of Bacillaceae bacterium MTCC 8252.</title>
        <authorList>
            <person name="Verma A."/>
            <person name="Khatri I."/>
            <person name="Mual P."/>
            <person name="Subramanian S."/>
            <person name="Krishnamurthi S."/>
        </authorList>
    </citation>
    <scope>NUCLEOTIDE SEQUENCE [LARGE SCALE GENOMIC DNA]</scope>
    <source>
        <strain evidence="2">MTCC 8252</strain>
    </source>
</reference>
<organism evidence="2 3">
    <name type="scientific">Bacillus thermotolerans</name>
    <name type="common">Quasibacillus thermotolerans</name>
    <dbReference type="NCBI Taxonomy" id="1221996"/>
    <lineage>
        <taxon>Bacteria</taxon>
        <taxon>Bacillati</taxon>
        <taxon>Bacillota</taxon>
        <taxon>Bacilli</taxon>
        <taxon>Bacillales</taxon>
        <taxon>Bacillaceae</taxon>
        <taxon>Bacillus</taxon>
    </lineage>
</organism>
<keyword evidence="3" id="KW-1185">Reference proteome</keyword>
<proteinExistence type="predicted"/>
<keyword evidence="1" id="KW-0472">Membrane</keyword>